<dbReference type="SUPFAM" id="SSF52540">
    <property type="entry name" value="P-loop containing nucleoside triphosphate hydrolases"/>
    <property type="match status" value="1"/>
</dbReference>
<feature type="binding site" evidence="7">
    <location>
        <position position="139"/>
    </location>
    <ligand>
        <name>substrate</name>
    </ligand>
</feature>
<dbReference type="PANTHER" id="PTHR21087:SF16">
    <property type="entry name" value="SHIKIMATE KINASE 1, CHLOROPLASTIC"/>
    <property type="match status" value="1"/>
</dbReference>
<evidence type="ECO:0000256" key="1">
    <source>
        <dbReference type="ARBA" id="ARBA00022605"/>
    </source>
</evidence>
<accession>A0A512T255</accession>
<dbReference type="PANTHER" id="PTHR21087">
    <property type="entry name" value="SHIKIMATE KINASE"/>
    <property type="match status" value="1"/>
</dbReference>
<evidence type="ECO:0000256" key="7">
    <source>
        <dbReference type="HAMAP-Rule" id="MF_00109"/>
    </source>
</evidence>
<dbReference type="Gene3D" id="3.40.50.300">
    <property type="entry name" value="P-loop containing nucleotide triphosphate hydrolases"/>
    <property type="match status" value="1"/>
</dbReference>
<dbReference type="OrthoDB" id="9800332at2"/>
<dbReference type="GO" id="GO:0005829">
    <property type="term" value="C:cytosol"/>
    <property type="evidence" value="ECO:0007669"/>
    <property type="project" value="TreeGrafter"/>
</dbReference>
<comment type="catalytic activity">
    <reaction evidence="7">
        <text>shikimate + ATP = 3-phosphoshikimate + ADP + H(+)</text>
        <dbReference type="Rhea" id="RHEA:13121"/>
        <dbReference type="ChEBI" id="CHEBI:15378"/>
        <dbReference type="ChEBI" id="CHEBI:30616"/>
        <dbReference type="ChEBI" id="CHEBI:36208"/>
        <dbReference type="ChEBI" id="CHEBI:145989"/>
        <dbReference type="ChEBI" id="CHEBI:456216"/>
        <dbReference type="EC" id="2.7.1.71"/>
    </reaction>
</comment>
<keyword evidence="7" id="KW-0460">Magnesium</keyword>
<comment type="subcellular location">
    <subcellularLocation>
        <location evidence="7">Cytoplasm</location>
    </subcellularLocation>
</comment>
<dbReference type="RefSeq" id="WP_147065341.1">
    <property type="nucleotide sequence ID" value="NZ_BAABDN010000002.1"/>
</dbReference>
<evidence type="ECO:0000256" key="5">
    <source>
        <dbReference type="ARBA" id="ARBA00022840"/>
    </source>
</evidence>
<evidence type="ECO:0000256" key="3">
    <source>
        <dbReference type="ARBA" id="ARBA00022741"/>
    </source>
</evidence>
<comment type="function">
    <text evidence="7">Catalyzes the specific phosphorylation of the 3-hydroxyl group of shikimic acid using ATP as a cosubstrate.</text>
</comment>
<dbReference type="EC" id="2.7.1.71" evidence="7"/>
<comment type="subunit">
    <text evidence="7">Monomer.</text>
</comment>
<dbReference type="EMBL" id="BKBA01000009">
    <property type="protein sequence ID" value="GEQ14307.1"/>
    <property type="molecule type" value="Genomic_DNA"/>
</dbReference>
<keyword evidence="7" id="KW-0479">Metal-binding</keyword>
<keyword evidence="3 7" id="KW-0547">Nucleotide-binding</keyword>
<reference evidence="8 9" key="1">
    <citation type="submission" date="2019-07" db="EMBL/GenBank/DDBJ databases">
        <title>Whole genome shotgun sequence of Knoellia locipacati NBRC 109775.</title>
        <authorList>
            <person name="Hosoyama A."/>
            <person name="Uohara A."/>
            <person name="Ohji S."/>
            <person name="Ichikawa N."/>
        </authorList>
    </citation>
    <scope>NUCLEOTIDE SEQUENCE [LARGE SCALE GENOMIC DNA]</scope>
    <source>
        <strain evidence="8 9">NBRC 109775</strain>
    </source>
</reference>
<dbReference type="Proteomes" id="UP000321793">
    <property type="component" value="Unassembled WGS sequence"/>
</dbReference>
<dbReference type="GO" id="GO:0009073">
    <property type="term" value="P:aromatic amino acid family biosynthetic process"/>
    <property type="evidence" value="ECO:0007669"/>
    <property type="project" value="UniProtKB-KW"/>
</dbReference>
<comment type="caution">
    <text evidence="8">The sequence shown here is derived from an EMBL/GenBank/DDBJ whole genome shotgun (WGS) entry which is preliminary data.</text>
</comment>
<dbReference type="GO" id="GO:0009423">
    <property type="term" value="P:chorismate biosynthetic process"/>
    <property type="evidence" value="ECO:0007669"/>
    <property type="project" value="UniProtKB-UniRule"/>
</dbReference>
<feature type="binding site" evidence="7">
    <location>
        <begin position="16"/>
        <end position="21"/>
    </location>
    <ligand>
        <name>ATP</name>
        <dbReference type="ChEBI" id="CHEBI:30616"/>
    </ligand>
</feature>
<dbReference type="UniPathway" id="UPA00053">
    <property type="reaction ID" value="UER00088"/>
</dbReference>
<comment type="similarity">
    <text evidence="7">Belongs to the shikimate kinase family.</text>
</comment>
<feature type="binding site" evidence="7">
    <location>
        <position position="38"/>
    </location>
    <ligand>
        <name>substrate</name>
    </ligand>
</feature>
<keyword evidence="5 7" id="KW-0067">ATP-binding</keyword>
<dbReference type="GO" id="GO:0004765">
    <property type="term" value="F:shikimate kinase activity"/>
    <property type="evidence" value="ECO:0007669"/>
    <property type="project" value="UniProtKB-UniRule"/>
</dbReference>
<evidence type="ECO:0000256" key="2">
    <source>
        <dbReference type="ARBA" id="ARBA00022679"/>
    </source>
</evidence>
<keyword evidence="7" id="KW-0963">Cytoplasm</keyword>
<dbReference type="AlphaFoldDB" id="A0A512T255"/>
<dbReference type="GO" id="GO:0005524">
    <property type="term" value="F:ATP binding"/>
    <property type="evidence" value="ECO:0007669"/>
    <property type="project" value="UniProtKB-UniRule"/>
</dbReference>
<dbReference type="HAMAP" id="MF_00109">
    <property type="entry name" value="Shikimate_kinase"/>
    <property type="match status" value="1"/>
</dbReference>
<evidence type="ECO:0000313" key="8">
    <source>
        <dbReference type="EMBL" id="GEQ14307.1"/>
    </source>
</evidence>
<gene>
    <name evidence="7 8" type="primary">aroK</name>
    <name evidence="8" type="ORF">KLO01_23540</name>
</gene>
<keyword evidence="2 7" id="KW-0808">Transferase</keyword>
<keyword evidence="6 7" id="KW-0057">Aromatic amino acid biosynthesis</keyword>
<keyword evidence="9" id="KW-1185">Reference proteome</keyword>
<dbReference type="InterPro" id="IPR027417">
    <property type="entry name" value="P-loop_NTPase"/>
</dbReference>
<evidence type="ECO:0000313" key="9">
    <source>
        <dbReference type="Proteomes" id="UP000321793"/>
    </source>
</evidence>
<feature type="binding site" evidence="7">
    <location>
        <position position="156"/>
    </location>
    <ligand>
        <name>ATP</name>
        <dbReference type="ChEBI" id="CHEBI:30616"/>
    </ligand>
</feature>
<feature type="binding site" evidence="7">
    <location>
        <position position="62"/>
    </location>
    <ligand>
        <name>substrate</name>
    </ligand>
</feature>
<sequence length="173" mass="17908">MVTTARPTAVLIGPPGSGKTTIGAALAEALGVAFHDTDAAIEADQGCSISDIFVLDGEPAFRALERAEVARAVAAEPGVVALGGGAPMDDETQTVLDGHVVVFLDVGIADAAKRVGFDASRPLLAINPRAAWTKLMNERRPTYERLATHRVDTAGRGVDDVVTEIVALVGPAR</sequence>
<dbReference type="CDD" id="cd00464">
    <property type="entry name" value="SK"/>
    <property type="match status" value="1"/>
</dbReference>
<feature type="binding site" evidence="7">
    <location>
        <position position="84"/>
    </location>
    <ligand>
        <name>substrate</name>
    </ligand>
</feature>
<feature type="binding site" evidence="7">
    <location>
        <position position="121"/>
    </location>
    <ligand>
        <name>ATP</name>
        <dbReference type="ChEBI" id="CHEBI:30616"/>
    </ligand>
</feature>
<dbReference type="InterPro" id="IPR031322">
    <property type="entry name" value="Shikimate/glucono_kinase"/>
</dbReference>
<name>A0A512T255_9MICO</name>
<comment type="cofactor">
    <cofactor evidence="7">
        <name>Mg(2+)</name>
        <dbReference type="ChEBI" id="CHEBI:18420"/>
    </cofactor>
    <text evidence="7">Binds 1 Mg(2+) ion per subunit.</text>
</comment>
<dbReference type="PRINTS" id="PR01100">
    <property type="entry name" value="SHIKIMTKNASE"/>
</dbReference>
<keyword evidence="4 7" id="KW-0418">Kinase</keyword>
<proteinExistence type="inferred from homology"/>
<comment type="pathway">
    <text evidence="7">Metabolic intermediate biosynthesis; chorismate biosynthesis; chorismate from D-erythrose 4-phosphate and phosphoenolpyruvate: step 5/7.</text>
</comment>
<evidence type="ECO:0000256" key="4">
    <source>
        <dbReference type="ARBA" id="ARBA00022777"/>
    </source>
</evidence>
<protein>
    <recommendedName>
        <fullName evidence="7">Shikimate kinase</fullName>
        <shortName evidence="7">SK</shortName>
        <ecNumber evidence="7">2.7.1.71</ecNumber>
    </recommendedName>
</protein>
<dbReference type="GO" id="GO:0000287">
    <property type="term" value="F:magnesium ion binding"/>
    <property type="evidence" value="ECO:0007669"/>
    <property type="project" value="UniProtKB-UniRule"/>
</dbReference>
<dbReference type="Pfam" id="PF01202">
    <property type="entry name" value="SKI"/>
    <property type="match status" value="1"/>
</dbReference>
<evidence type="ECO:0000256" key="6">
    <source>
        <dbReference type="ARBA" id="ARBA00023141"/>
    </source>
</evidence>
<feature type="binding site" evidence="7">
    <location>
        <position position="20"/>
    </location>
    <ligand>
        <name>Mg(2+)</name>
        <dbReference type="ChEBI" id="CHEBI:18420"/>
    </ligand>
</feature>
<organism evidence="8 9">
    <name type="scientific">Knoellia locipacati</name>
    <dbReference type="NCBI Taxonomy" id="882824"/>
    <lineage>
        <taxon>Bacteria</taxon>
        <taxon>Bacillati</taxon>
        <taxon>Actinomycetota</taxon>
        <taxon>Actinomycetes</taxon>
        <taxon>Micrococcales</taxon>
        <taxon>Intrasporangiaceae</taxon>
        <taxon>Knoellia</taxon>
    </lineage>
</organism>
<keyword evidence="1 7" id="KW-0028">Amino-acid biosynthesis</keyword>
<dbReference type="GO" id="GO:0008652">
    <property type="term" value="P:amino acid biosynthetic process"/>
    <property type="evidence" value="ECO:0007669"/>
    <property type="project" value="UniProtKB-KW"/>
</dbReference>
<dbReference type="InterPro" id="IPR000623">
    <property type="entry name" value="Shikimate_kinase/TSH1"/>
</dbReference>